<evidence type="ECO:0000259" key="3">
    <source>
        <dbReference type="PROSITE" id="PS01124"/>
    </source>
</evidence>
<evidence type="ECO:0000256" key="1">
    <source>
        <dbReference type="ARBA" id="ARBA00023015"/>
    </source>
</evidence>
<dbReference type="InterPro" id="IPR053142">
    <property type="entry name" value="PchR_regulatory_protein"/>
</dbReference>
<name>A0A1I6FN07_9FLAO</name>
<dbReference type="SUPFAM" id="SSF46689">
    <property type="entry name" value="Homeodomain-like"/>
    <property type="match status" value="1"/>
</dbReference>
<dbReference type="PANTHER" id="PTHR47893:SF1">
    <property type="entry name" value="REGULATORY PROTEIN PCHR"/>
    <property type="match status" value="1"/>
</dbReference>
<organism evidence="4 5">
    <name type="scientific">Robiginitalea myxolifaciens</name>
    <dbReference type="NCBI Taxonomy" id="400055"/>
    <lineage>
        <taxon>Bacteria</taxon>
        <taxon>Pseudomonadati</taxon>
        <taxon>Bacteroidota</taxon>
        <taxon>Flavobacteriia</taxon>
        <taxon>Flavobacteriales</taxon>
        <taxon>Flavobacteriaceae</taxon>
        <taxon>Robiginitalea</taxon>
    </lineage>
</organism>
<dbReference type="InterPro" id="IPR018060">
    <property type="entry name" value="HTH_AraC"/>
</dbReference>
<dbReference type="GO" id="GO:0043565">
    <property type="term" value="F:sequence-specific DNA binding"/>
    <property type="evidence" value="ECO:0007669"/>
    <property type="project" value="InterPro"/>
</dbReference>
<dbReference type="Gene3D" id="1.10.10.60">
    <property type="entry name" value="Homeodomain-like"/>
    <property type="match status" value="2"/>
</dbReference>
<keyword evidence="5" id="KW-1185">Reference proteome</keyword>
<sequence length="342" mass="38964">MIAPREKLQEDVFTNATPLLGKRSVHEGLWILELARSLGKGKVSSLQIEKGFLASQYEVCLEKSIKVPMNGVAAESIFLLYCLQGDCYYETANKNLVKLNELQSAVVCSDPDHPFHLIIKEDKETSINIIQLDIQGLVEREFSAADKIPARIKSFTSIAKQSRPYFHPGNINLKIAELIKRLGQINYESPVPEYLRFEGICLLILASHIDQFLAESIGKVNSTSLIKREIKKIMTLGDEISRTPEKQYSLKDLCNRSGMSSSKLQEGFKFLYQRTVADYIRNVRLERAEYLLRKTDMNVSEVVYSVGLTSRSYFCKIFKLKYKCSPRDYKTKKNIQPEVLSA</sequence>
<protein>
    <submittedName>
        <fullName evidence="4">AraC-type DNA-binding protein</fullName>
    </submittedName>
</protein>
<accession>A0A1I6FN07</accession>
<keyword evidence="4" id="KW-0238">DNA-binding</keyword>
<dbReference type="EMBL" id="FOYQ01000001">
    <property type="protein sequence ID" value="SFR31345.1"/>
    <property type="molecule type" value="Genomic_DNA"/>
</dbReference>
<dbReference type="Proteomes" id="UP000199534">
    <property type="component" value="Unassembled WGS sequence"/>
</dbReference>
<proteinExistence type="predicted"/>
<evidence type="ECO:0000313" key="4">
    <source>
        <dbReference type="EMBL" id="SFR31345.1"/>
    </source>
</evidence>
<dbReference type="PROSITE" id="PS01124">
    <property type="entry name" value="HTH_ARAC_FAMILY_2"/>
    <property type="match status" value="1"/>
</dbReference>
<keyword evidence="1" id="KW-0805">Transcription regulation</keyword>
<dbReference type="Pfam" id="PF12833">
    <property type="entry name" value="HTH_18"/>
    <property type="match status" value="1"/>
</dbReference>
<reference evidence="4 5" key="1">
    <citation type="submission" date="2016-10" db="EMBL/GenBank/DDBJ databases">
        <authorList>
            <person name="de Groot N.N."/>
        </authorList>
    </citation>
    <scope>NUCLEOTIDE SEQUENCE [LARGE SCALE GENOMIC DNA]</scope>
    <source>
        <strain evidence="4 5">DSM 21019</strain>
    </source>
</reference>
<dbReference type="GO" id="GO:0003700">
    <property type="term" value="F:DNA-binding transcription factor activity"/>
    <property type="evidence" value="ECO:0007669"/>
    <property type="project" value="InterPro"/>
</dbReference>
<dbReference type="SMART" id="SM00342">
    <property type="entry name" value="HTH_ARAC"/>
    <property type="match status" value="1"/>
</dbReference>
<evidence type="ECO:0000313" key="5">
    <source>
        <dbReference type="Proteomes" id="UP000199534"/>
    </source>
</evidence>
<dbReference type="AlphaFoldDB" id="A0A1I6FN07"/>
<gene>
    <name evidence="4" type="ORF">SAMN04490243_0172</name>
</gene>
<dbReference type="OrthoDB" id="2666928at2"/>
<dbReference type="RefSeq" id="WP_143099894.1">
    <property type="nucleotide sequence ID" value="NZ_FOYQ01000001.1"/>
</dbReference>
<dbReference type="STRING" id="400055.SAMN04490243_0172"/>
<keyword evidence="2" id="KW-0804">Transcription</keyword>
<dbReference type="InterPro" id="IPR009057">
    <property type="entry name" value="Homeodomain-like_sf"/>
</dbReference>
<evidence type="ECO:0000256" key="2">
    <source>
        <dbReference type="ARBA" id="ARBA00023163"/>
    </source>
</evidence>
<feature type="domain" description="HTH araC/xylS-type" evidence="3">
    <location>
        <begin position="234"/>
        <end position="332"/>
    </location>
</feature>
<dbReference type="PANTHER" id="PTHR47893">
    <property type="entry name" value="REGULATORY PROTEIN PCHR"/>
    <property type="match status" value="1"/>
</dbReference>